<name>A0A5S9ISF9_UABAM</name>
<dbReference type="RefSeq" id="WP_151970818.1">
    <property type="nucleotide sequence ID" value="NZ_AP019860.1"/>
</dbReference>
<evidence type="ECO:0000313" key="2">
    <source>
        <dbReference type="EMBL" id="BBM86776.1"/>
    </source>
</evidence>
<keyword evidence="1" id="KW-0732">Signal</keyword>
<evidence type="ECO:0000313" key="3">
    <source>
        <dbReference type="Proteomes" id="UP000326354"/>
    </source>
</evidence>
<dbReference type="AlphaFoldDB" id="A0A5S9ISF9"/>
<dbReference type="EMBL" id="AP019860">
    <property type="protein sequence ID" value="BBM86776.1"/>
    <property type="molecule type" value="Genomic_DNA"/>
</dbReference>
<sequence>MRKLFLLLCLIFSVCLHTDEIWQQGVQLEKEDKWQEAGDFYFAIAQKNADNKIKLEAFLKARRSYHKANNKIQIAASYFGALALDPQNKAKYWKQIWHIGEELEHKRNWLVAAKYYASFAHHTREAQIKTAFCHKQVGEYVKAADCYREMLKSWSKQEQRRYIRWGEEAAKYYEEGEEWLSRGLVYEILYKNTENSSYLMKAAEAFSRSKDTFNKSSETYKIASQIEKNATKARRLWDKHLYYKLKHADLLYAKEGKDNKISAAQEYIAYADGMAPREYYKASEVYWKVVDLYKALGGTDYYAHVYFRMAKLEELHKNFSQAYNQVYKAIRAEEKTAKDMEKLPSSLGKLQEYFTALLQMSTHSGREQDALRKQQQTIERLRQHYAGQSEALALLDDLYATLQVEK</sequence>
<dbReference type="KEGG" id="uam:UABAM_05164"/>
<evidence type="ECO:0008006" key="4">
    <source>
        <dbReference type="Google" id="ProtNLM"/>
    </source>
</evidence>
<feature type="signal peptide" evidence="1">
    <location>
        <begin position="1"/>
        <end position="18"/>
    </location>
</feature>
<feature type="chain" id="PRO_5024990940" description="Tetratricopeptide repeat protein" evidence="1">
    <location>
        <begin position="19"/>
        <end position="406"/>
    </location>
</feature>
<evidence type="ECO:0000256" key="1">
    <source>
        <dbReference type="SAM" id="SignalP"/>
    </source>
</evidence>
<gene>
    <name evidence="2" type="ORF">UABAM_05164</name>
</gene>
<proteinExistence type="predicted"/>
<accession>A0A5S9ISF9</accession>
<reference evidence="2 3" key="1">
    <citation type="submission" date="2019-08" db="EMBL/GenBank/DDBJ databases">
        <title>Complete genome sequence of Candidatus Uab amorphum.</title>
        <authorList>
            <person name="Shiratori T."/>
            <person name="Suzuki S."/>
            <person name="Kakizawa Y."/>
            <person name="Ishida K."/>
        </authorList>
    </citation>
    <scope>NUCLEOTIDE SEQUENCE [LARGE SCALE GENOMIC DNA]</scope>
    <source>
        <strain evidence="2 3">SRT547</strain>
    </source>
</reference>
<keyword evidence="3" id="KW-1185">Reference proteome</keyword>
<dbReference type="Proteomes" id="UP000326354">
    <property type="component" value="Chromosome"/>
</dbReference>
<protein>
    <recommendedName>
        <fullName evidence="4">Tetratricopeptide repeat protein</fullName>
    </recommendedName>
</protein>
<organism evidence="2 3">
    <name type="scientific">Uabimicrobium amorphum</name>
    <dbReference type="NCBI Taxonomy" id="2596890"/>
    <lineage>
        <taxon>Bacteria</taxon>
        <taxon>Pseudomonadati</taxon>
        <taxon>Planctomycetota</taxon>
        <taxon>Candidatus Uabimicrobiia</taxon>
        <taxon>Candidatus Uabimicrobiales</taxon>
        <taxon>Candidatus Uabimicrobiaceae</taxon>
        <taxon>Candidatus Uabimicrobium</taxon>
    </lineage>
</organism>